<dbReference type="EMBL" id="ML994682">
    <property type="protein sequence ID" value="KAF2177828.1"/>
    <property type="molecule type" value="Genomic_DNA"/>
</dbReference>
<evidence type="ECO:0000256" key="1">
    <source>
        <dbReference type="SAM" id="MobiDB-lite"/>
    </source>
</evidence>
<name>A0A6A6DHA2_9PEZI</name>
<evidence type="ECO:0000313" key="3">
    <source>
        <dbReference type="Proteomes" id="UP000800200"/>
    </source>
</evidence>
<dbReference type="Proteomes" id="UP000800200">
    <property type="component" value="Unassembled WGS sequence"/>
</dbReference>
<dbReference type="AlphaFoldDB" id="A0A6A6DHA2"/>
<feature type="compositionally biased region" description="Low complexity" evidence="1">
    <location>
        <begin position="32"/>
        <end position="42"/>
    </location>
</feature>
<reference evidence="2" key="1">
    <citation type="journal article" date="2020" name="Stud. Mycol.">
        <title>101 Dothideomycetes genomes: a test case for predicting lifestyles and emergence of pathogens.</title>
        <authorList>
            <person name="Haridas S."/>
            <person name="Albert R."/>
            <person name="Binder M."/>
            <person name="Bloem J."/>
            <person name="Labutti K."/>
            <person name="Salamov A."/>
            <person name="Andreopoulos B."/>
            <person name="Baker S."/>
            <person name="Barry K."/>
            <person name="Bills G."/>
            <person name="Bluhm B."/>
            <person name="Cannon C."/>
            <person name="Castanera R."/>
            <person name="Culley D."/>
            <person name="Daum C."/>
            <person name="Ezra D."/>
            <person name="Gonzalez J."/>
            <person name="Henrissat B."/>
            <person name="Kuo A."/>
            <person name="Liang C."/>
            <person name="Lipzen A."/>
            <person name="Lutzoni F."/>
            <person name="Magnuson J."/>
            <person name="Mondo S."/>
            <person name="Nolan M."/>
            <person name="Ohm R."/>
            <person name="Pangilinan J."/>
            <person name="Park H.-J."/>
            <person name="Ramirez L."/>
            <person name="Alfaro M."/>
            <person name="Sun H."/>
            <person name="Tritt A."/>
            <person name="Yoshinaga Y."/>
            <person name="Zwiers L.-H."/>
            <person name="Turgeon B."/>
            <person name="Goodwin S."/>
            <person name="Spatafora J."/>
            <person name="Crous P."/>
            <person name="Grigoriev I."/>
        </authorList>
    </citation>
    <scope>NUCLEOTIDE SEQUENCE</scope>
    <source>
        <strain evidence="2">CBS 207.26</strain>
    </source>
</reference>
<proteinExistence type="predicted"/>
<evidence type="ECO:0000313" key="2">
    <source>
        <dbReference type="EMBL" id="KAF2177828.1"/>
    </source>
</evidence>
<accession>A0A6A6DHA2</accession>
<keyword evidence="3" id="KW-1185">Reference proteome</keyword>
<sequence>MIVKLWYDTQKAFPRRSLPQEISSDGDAEPGSAATAAAAASSRRTRTQDLLRDERARIRIDEMKSSSDLEVMIHQLWPCTEPDCSNHENYCWVHPRTRLHYKIKTIDVETWVPKCQIGNSHISPSQPPASVITIWEKKRGACKRKTESTIRGEQQQPPPGEEGLNQALHALGQLAEIQVSQAVGQAVIGLSANLTTAPTTAASITTASTTTTLLQTPQQPCLQLPSSSPVTGSKNDYLIVDKYFSWAIATAANKHIEEAFRKVYEVV</sequence>
<gene>
    <name evidence="2" type="ORF">K469DRAFT_351417</name>
</gene>
<protein>
    <submittedName>
        <fullName evidence="2">Uncharacterized protein</fullName>
    </submittedName>
</protein>
<feature type="region of interest" description="Disordered" evidence="1">
    <location>
        <begin position="17"/>
        <end position="49"/>
    </location>
</feature>
<organism evidence="2 3">
    <name type="scientific">Zopfia rhizophila CBS 207.26</name>
    <dbReference type="NCBI Taxonomy" id="1314779"/>
    <lineage>
        <taxon>Eukaryota</taxon>
        <taxon>Fungi</taxon>
        <taxon>Dikarya</taxon>
        <taxon>Ascomycota</taxon>
        <taxon>Pezizomycotina</taxon>
        <taxon>Dothideomycetes</taxon>
        <taxon>Dothideomycetes incertae sedis</taxon>
        <taxon>Zopfiaceae</taxon>
        <taxon>Zopfia</taxon>
    </lineage>
</organism>